<dbReference type="PANTHER" id="PTHR23416">
    <property type="entry name" value="SIALIC ACID SYNTHASE-RELATED"/>
    <property type="match status" value="1"/>
</dbReference>
<dbReference type="GeneID" id="69015431"/>
<dbReference type="InterPro" id="IPR001451">
    <property type="entry name" value="Hexapep"/>
</dbReference>
<dbReference type="PANTHER" id="PTHR23416:SF23">
    <property type="entry name" value="ACETYLTRANSFERASE C18B11.09C-RELATED"/>
    <property type="match status" value="1"/>
</dbReference>
<name>A0A8H4C7U5_COLGL</name>
<dbReference type="EMBL" id="WVTB01000091">
    <property type="protein sequence ID" value="KAF3798832.1"/>
    <property type="molecule type" value="Genomic_DNA"/>
</dbReference>
<dbReference type="Pfam" id="PF12464">
    <property type="entry name" value="Mac"/>
    <property type="match status" value="1"/>
</dbReference>
<evidence type="ECO:0000256" key="2">
    <source>
        <dbReference type="ARBA" id="ARBA00022679"/>
    </source>
</evidence>
<dbReference type="Proteomes" id="UP000613401">
    <property type="component" value="Unassembled WGS sequence"/>
</dbReference>
<evidence type="ECO:0000256" key="1">
    <source>
        <dbReference type="ARBA" id="ARBA00007274"/>
    </source>
</evidence>
<dbReference type="Gene3D" id="2.160.10.10">
    <property type="entry name" value="Hexapeptide repeat proteins"/>
    <property type="match status" value="1"/>
</dbReference>
<proteinExistence type="inferred from homology"/>
<dbReference type="InterPro" id="IPR011004">
    <property type="entry name" value="Trimer_LpxA-like_sf"/>
</dbReference>
<comment type="similarity">
    <text evidence="1">Belongs to the transferase hexapeptide repeat family.</text>
</comment>
<keyword evidence="2 4" id="KW-0808">Transferase</keyword>
<dbReference type="AlphaFoldDB" id="A0A8H4C7U5"/>
<dbReference type="SMART" id="SM01266">
    <property type="entry name" value="Mac"/>
    <property type="match status" value="1"/>
</dbReference>
<feature type="domain" description="Maltose/galactoside acetyltransferase" evidence="3">
    <location>
        <begin position="26"/>
        <end position="86"/>
    </location>
</feature>
<dbReference type="GO" id="GO:0008374">
    <property type="term" value="F:O-acyltransferase activity"/>
    <property type="evidence" value="ECO:0007669"/>
    <property type="project" value="TreeGrafter"/>
</dbReference>
<reference evidence="4" key="1">
    <citation type="journal article" date="2020" name="Phytopathology">
        <title>Genome sequence and comparative analysis of Colletotrichum gloeosporioides isolated from Liriodendron leaves.</title>
        <authorList>
            <person name="Fu F.F."/>
            <person name="Hao Z."/>
            <person name="Wang P."/>
            <person name="Lu Y."/>
            <person name="Xue L.J."/>
            <person name="Wei G."/>
            <person name="Tian Y."/>
            <person name="Baishi H."/>
            <person name="Xu H."/>
            <person name="Shi J."/>
            <person name="Cheng T."/>
            <person name="Wang G."/>
            <person name="Yi Y."/>
            <person name="Chen J."/>
        </authorList>
    </citation>
    <scope>NUCLEOTIDE SEQUENCE</scope>
    <source>
        <strain evidence="4">Lc1</strain>
    </source>
</reference>
<comment type="caution">
    <text evidence="4">The sequence shown here is derived from an EMBL/GenBank/DDBJ whole genome shotgun (WGS) entry which is preliminary data.</text>
</comment>
<dbReference type="CDD" id="cd03357">
    <property type="entry name" value="LbH_MAT_GAT"/>
    <property type="match status" value="1"/>
</dbReference>
<dbReference type="InterPro" id="IPR024688">
    <property type="entry name" value="Mac_dom"/>
</dbReference>
<accession>A0A8H4C7U5</accession>
<evidence type="ECO:0000259" key="3">
    <source>
        <dbReference type="SMART" id="SM01266"/>
    </source>
</evidence>
<gene>
    <name evidence="4" type="ORF">GCG54_00008290</name>
</gene>
<reference evidence="4" key="2">
    <citation type="submission" date="2020-03" db="EMBL/GenBank/DDBJ databases">
        <authorList>
            <person name="Fu F.-F."/>
            <person name="Chen J."/>
        </authorList>
    </citation>
    <scope>NUCLEOTIDE SEQUENCE</scope>
    <source>
        <strain evidence="4">Lc1</strain>
    </source>
</reference>
<evidence type="ECO:0000313" key="4">
    <source>
        <dbReference type="EMBL" id="KAF3798832.1"/>
    </source>
</evidence>
<protein>
    <submittedName>
        <fullName evidence="4">Putative acetyltransferase C18B11.09c</fullName>
    </submittedName>
</protein>
<dbReference type="InterPro" id="IPR051159">
    <property type="entry name" value="Hexapeptide_acetyltransf"/>
</dbReference>
<keyword evidence="5" id="KW-1185">Reference proteome</keyword>
<organism evidence="4 5">
    <name type="scientific">Colletotrichum gloeosporioides</name>
    <name type="common">Anthracnose fungus</name>
    <name type="synonym">Glomerella cingulata</name>
    <dbReference type="NCBI Taxonomy" id="474922"/>
    <lineage>
        <taxon>Eukaryota</taxon>
        <taxon>Fungi</taxon>
        <taxon>Dikarya</taxon>
        <taxon>Ascomycota</taxon>
        <taxon>Pezizomycotina</taxon>
        <taxon>Sordariomycetes</taxon>
        <taxon>Hypocreomycetidae</taxon>
        <taxon>Glomerellales</taxon>
        <taxon>Glomerellaceae</taxon>
        <taxon>Colletotrichum</taxon>
        <taxon>Colletotrichum gloeosporioides species complex</taxon>
    </lineage>
</organism>
<dbReference type="PROSITE" id="PS00101">
    <property type="entry name" value="HEXAPEP_TRANSFERASES"/>
    <property type="match status" value="1"/>
</dbReference>
<dbReference type="GO" id="GO:0016407">
    <property type="term" value="F:acetyltransferase activity"/>
    <property type="evidence" value="ECO:0007669"/>
    <property type="project" value="InterPro"/>
</dbReference>
<dbReference type="SUPFAM" id="SSF51161">
    <property type="entry name" value="Trimeric LpxA-like enzymes"/>
    <property type="match status" value="1"/>
</dbReference>
<evidence type="ECO:0000313" key="5">
    <source>
        <dbReference type="Proteomes" id="UP000613401"/>
    </source>
</evidence>
<sequence>MAKSQKDPEIIAVARTLQNTPWCEEYEKMVSGMMYNPVDPILVDGRHQGRCLARDFNEIDHRKHTADEVAQLKTETLAKMVGKLGAGTFVEAPFIVDYGCNVIFGKNCFANFNMTILDVSLVTIGDRVQFGPNVSIYTAGHDTSVLSRIKFVEYGLPVTIEDDCWIGGGVTIMPGVKIGRGTTVGSGAVVTKSLPAYSVAVGSPARVIKKLQTVEEEMADPENKYRDLKGNL</sequence>
<dbReference type="InterPro" id="IPR018357">
    <property type="entry name" value="Hexapep_transf_CS"/>
</dbReference>
<dbReference type="RefSeq" id="XP_045257992.1">
    <property type="nucleotide sequence ID" value="XM_045408258.1"/>
</dbReference>
<dbReference type="Pfam" id="PF00132">
    <property type="entry name" value="Hexapep"/>
    <property type="match status" value="1"/>
</dbReference>